<dbReference type="PROSITE" id="PS51257">
    <property type="entry name" value="PROKAR_LIPOPROTEIN"/>
    <property type="match status" value="1"/>
</dbReference>
<gene>
    <name evidence="2" type="primary">MCYN0805</name>
    <name evidence="2" type="ordered locus">MCYN_0805</name>
</gene>
<proteinExistence type="predicted"/>
<dbReference type="KEGG" id="mcy:MCYN_0805"/>
<reference evidence="3" key="1">
    <citation type="journal article" date="2013" name="Genome Announc.">
        <title>Complete genome sequence of Mycoplasma cynos strain C142.</title>
        <authorList>
            <person name="Walker C.A."/>
            <person name="Mannering S.A."/>
            <person name="Shields S."/>
            <person name="Blake D.P."/>
            <person name="Brownlie J."/>
        </authorList>
    </citation>
    <scope>NUCLEOTIDE SEQUENCE [LARGE SCALE GENOMIC DNA]</scope>
    <source>
        <strain evidence="3">C142</strain>
    </source>
</reference>
<evidence type="ECO:0008006" key="4">
    <source>
        <dbReference type="Google" id="ProtNLM"/>
    </source>
</evidence>
<dbReference type="Proteomes" id="UP000010466">
    <property type="component" value="Chromosome"/>
</dbReference>
<dbReference type="HOGENOM" id="CLU_2771415_0_0_14"/>
<dbReference type="AlphaFoldDB" id="L0RWP3"/>
<keyword evidence="1" id="KW-0472">Membrane</keyword>
<keyword evidence="3" id="KW-1185">Reference proteome</keyword>
<accession>L0RWP3</accession>
<protein>
    <recommendedName>
        <fullName evidence="4">Lipoprotein</fullName>
    </recommendedName>
</protein>
<dbReference type="EMBL" id="HF559394">
    <property type="protein sequence ID" value="CCP24537.1"/>
    <property type="molecule type" value="Genomic_DNA"/>
</dbReference>
<keyword evidence="1" id="KW-0812">Transmembrane</keyword>
<organism evidence="2 3">
    <name type="scientific">Mycoplasmopsis cynos (strain C142)</name>
    <name type="common">Mycoplasma cynos</name>
    <dbReference type="NCBI Taxonomy" id="1246955"/>
    <lineage>
        <taxon>Bacteria</taxon>
        <taxon>Bacillati</taxon>
        <taxon>Mycoplasmatota</taxon>
        <taxon>Mycoplasmoidales</taxon>
        <taxon>Metamycoplasmataceae</taxon>
        <taxon>Mycoplasmopsis</taxon>
    </lineage>
</organism>
<evidence type="ECO:0000256" key="1">
    <source>
        <dbReference type="SAM" id="Phobius"/>
    </source>
</evidence>
<feature type="transmembrane region" description="Helical" evidence="1">
    <location>
        <begin position="50"/>
        <end position="68"/>
    </location>
</feature>
<name>L0RWP3_MYCC1</name>
<evidence type="ECO:0000313" key="3">
    <source>
        <dbReference type="Proteomes" id="UP000010466"/>
    </source>
</evidence>
<keyword evidence="1" id="KW-1133">Transmembrane helix</keyword>
<evidence type="ECO:0000313" key="2">
    <source>
        <dbReference type="EMBL" id="CCP24537.1"/>
    </source>
</evidence>
<sequence length="69" mass="7691">MVKVNSFRFTPFKICLLAASNSFFGCLLCDRITAIEIPETTAVPKLSTQNIANLFFIIISLNGFVNVYN</sequence>